<dbReference type="GO" id="GO:0016597">
    <property type="term" value="F:amino acid binding"/>
    <property type="evidence" value="ECO:0007669"/>
    <property type="project" value="UniProtKB-UniRule"/>
</dbReference>
<dbReference type="SUPFAM" id="SSF55021">
    <property type="entry name" value="ACT-like"/>
    <property type="match status" value="1"/>
</dbReference>
<keyword evidence="4" id="KW-1185">Reference proteome</keyword>
<dbReference type="PANTHER" id="PTHR31096:SF15">
    <property type="entry name" value="ACT DOMAIN-CONTAINING PROTEIN ACR"/>
    <property type="match status" value="1"/>
</dbReference>
<dbReference type="InterPro" id="IPR045865">
    <property type="entry name" value="ACT-like_dom_sf"/>
</dbReference>
<keyword evidence="1 2" id="KW-0677">Repeat</keyword>
<name>A0AAV6XNB4_9LAMI</name>
<dbReference type="PANTHER" id="PTHR31096">
    <property type="entry name" value="ACT DOMAIN-CONTAINING PROTEIN ACR4-RELATED"/>
    <property type="match status" value="1"/>
</dbReference>
<evidence type="ECO:0000256" key="1">
    <source>
        <dbReference type="ARBA" id="ARBA00022737"/>
    </source>
</evidence>
<comment type="caution">
    <text evidence="3">The sequence shown here is derived from an EMBL/GenBank/DDBJ whole genome shotgun (WGS) entry which is preliminary data.</text>
</comment>
<organism evidence="3 4">
    <name type="scientific">Buddleja alternifolia</name>
    <dbReference type="NCBI Taxonomy" id="168488"/>
    <lineage>
        <taxon>Eukaryota</taxon>
        <taxon>Viridiplantae</taxon>
        <taxon>Streptophyta</taxon>
        <taxon>Embryophyta</taxon>
        <taxon>Tracheophyta</taxon>
        <taxon>Spermatophyta</taxon>
        <taxon>Magnoliopsida</taxon>
        <taxon>eudicotyledons</taxon>
        <taxon>Gunneridae</taxon>
        <taxon>Pentapetalae</taxon>
        <taxon>asterids</taxon>
        <taxon>lamiids</taxon>
        <taxon>Lamiales</taxon>
        <taxon>Scrophulariaceae</taxon>
        <taxon>Buddlejeae</taxon>
        <taxon>Buddleja</taxon>
    </lineage>
</organism>
<reference evidence="3" key="1">
    <citation type="submission" date="2019-10" db="EMBL/GenBank/DDBJ databases">
        <authorList>
            <person name="Zhang R."/>
            <person name="Pan Y."/>
            <person name="Wang J."/>
            <person name="Ma R."/>
            <person name="Yu S."/>
        </authorList>
    </citation>
    <scope>NUCLEOTIDE SEQUENCE</scope>
    <source>
        <strain evidence="3">LA-IB0</strain>
        <tissue evidence="3">Leaf</tissue>
    </source>
</reference>
<dbReference type="EMBL" id="WHWC01000005">
    <property type="protein sequence ID" value="KAG8382092.1"/>
    <property type="molecule type" value="Genomic_DNA"/>
</dbReference>
<gene>
    <name evidence="3" type="ORF">BUALT_Bualt05G0040500</name>
</gene>
<evidence type="ECO:0000313" key="4">
    <source>
        <dbReference type="Proteomes" id="UP000826271"/>
    </source>
</evidence>
<sequence length="272" mass="30725">MGIMRRVPPRRRPLVRTFAACCFSFANRAGYSPAIFPSFAGDCSALYRCHHPPILVVLSGNLLLASSDFFVLRSLQFRLAPFVRLQSRFAPPAEENSWWVCISLLSLSLKLVYFTLIIGCVVDNVSDNKATLIKVDNANKRGSPLEVVQVLTDLNFIIRRAYISSDGEWFMDVFYVTDEYRIKVYGDNISKRIQQYVVFHANIFAQGPQTQQAISLMERIPLKQSIESWRTGSSNSSPNLPNRSRVSAVLKMDSPVTVVDQETENMDNSNSE</sequence>
<proteinExistence type="predicted"/>
<dbReference type="InterPro" id="IPR040217">
    <property type="entry name" value="ACR1-12"/>
</dbReference>
<evidence type="ECO:0000256" key="2">
    <source>
        <dbReference type="RuleBase" id="RU369043"/>
    </source>
</evidence>
<protein>
    <recommendedName>
        <fullName evidence="2">ACT domain-containing protein ACR</fullName>
    </recommendedName>
    <alternativeName>
        <fullName evidence="2">Protein ACT DOMAIN REPEATS</fullName>
    </alternativeName>
</protein>
<evidence type="ECO:0000313" key="3">
    <source>
        <dbReference type="EMBL" id="KAG8382092.1"/>
    </source>
</evidence>
<comment type="function">
    <text evidence="2">Binds amino acids.</text>
</comment>
<dbReference type="Proteomes" id="UP000826271">
    <property type="component" value="Unassembled WGS sequence"/>
</dbReference>
<accession>A0AAV6XNB4</accession>
<dbReference type="AlphaFoldDB" id="A0AAV6XNB4"/>